<dbReference type="EMBL" id="DVJQ01000023">
    <property type="protein sequence ID" value="HIS73920.1"/>
    <property type="molecule type" value="Genomic_DNA"/>
</dbReference>
<dbReference type="Pfam" id="PF06123">
    <property type="entry name" value="CreD"/>
    <property type="match status" value="1"/>
</dbReference>
<reference evidence="2" key="1">
    <citation type="submission" date="2020-10" db="EMBL/GenBank/DDBJ databases">
        <authorList>
            <person name="Gilroy R."/>
        </authorList>
    </citation>
    <scope>NUCLEOTIDE SEQUENCE</scope>
    <source>
        <strain evidence="2">CHK152-2871</strain>
    </source>
</reference>
<feature type="transmembrane region" description="Helical" evidence="1">
    <location>
        <begin position="316"/>
        <end position="335"/>
    </location>
</feature>
<evidence type="ECO:0000313" key="2">
    <source>
        <dbReference type="EMBL" id="HIS73920.1"/>
    </source>
</evidence>
<reference evidence="2" key="2">
    <citation type="journal article" date="2021" name="PeerJ">
        <title>Extensive microbial diversity within the chicken gut microbiome revealed by metagenomics and culture.</title>
        <authorList>
            <person name="Gilroy R."/>
            <person name="Ravi A."/>
            <person name="Getino M."/>
            <person name="Pursley I."/>
            <person name="Horton D.L."/>
            <person name="Alikhan N.F."/>
            <person name="Baker D."/>
            <person name="Gharbi K."/>
            <person name="Hall N."/>
            <person name="Watson M."/>
            <person name="Adriaenssens E.M."/>
            <person name="Foster-Nyarko E."/>
            <person name="Jarju S."/>
            <person name="Secka A."/>
            <person name="Antonio M."/>
            <person name="Oren A."/>
            <person name="Chaudhuri R.R."/>
            <person name="La Ragione R."/>
            <person name="Hildebrand F."/>
            <person name="Pallen M.J."/>
        </authorList>
    </citation>
    <scope>NUCLEOTIDE SEQUENCE</scope>
    <source>
        <strain evidence="2">CHK152-2871</strain>
    </source>
</reference>
<feature type="transmembrane region" description="Helical" evidence="1">
    <location>
        <begin position="365"/>
        <end position="385"/>
    </location>
</feature>
<comment type="caution">
    <text evidence="2">The sequence shown here is derived from an EMBL/GenBank/DDBJ whole genome shotgun (WGS) entry which is preliminary data.</text>
</comment>
<dbReference type="PANTHER" id="PTHR30092:SF0">
    <property type="entry name" value="INNER MEMBRANE PROTEIN CRED"/>
    <property type="match status" value="1"/>
</dbReference>
<keyword evidence="1" id="KW-0812">Transmembrane</keyword>
<dbReference type="GO" id="GO:0005886">
    <property type="term" value="C:plasma membrane"/>
    <property type="evidence" value="ECO:0007669"/>
    <property type="project" value="TreeGrafter"/>
</dbReference>
<dbReference type="PANTHER" id="PTHR30092">
    <property type="entry name" value="INNER MEMBRANE PROTEIN CRED"/>
    <property type="match status" value="1"/>
</dbReference>
<keyword evidence="1" id="KW-1133">Transmembrane helix</keyword>
<proteinExistence type="predicted"/>
<evidence type="ECO:0000313" key="3">
    <source>
        <dbReference type="Proteomes" id="UP000886865"/>
    </source>
</evidence>
<dbReference type="Proteomes" id="UP000886865">
    <property type="component" value="Unassembled WGS sequence"/>
</dbReference>
<dbReference type="InterPro" id="IPR010364">
    <property type="entry name" value="Uncharacterised_IM_CreD"/>
</dbReference>
<accession>A0A9D1FIP2</accession>
<organism evidence="2 3">
    <name type="scientific">Candidatus Galligastranaerophilus intestinavium</name>
    <dbReference type="NCBI Taxonomy" id="2840836"/>
    <lineage>
        <taxon>Bacteria</taxon>
        <taxon>Candidatus Galligastranaerophilus</taxon>
    </lineage>
</organism>
<sequence length="394" mass="44605">MANENKSEQNGVMKKLCIIFVLLLVLLIALIPVINIVSGREDYKNEAVQKVAGGWASKQTIDMPQLKTKKTFEVNKQQEYLFYTLDNCEIKAQTKNEFKKIGIFKIPVYTAEICIKGDFLNDLNVKNNTAILSFNVSNSRGFVSEPKFSVFGKPFKQNIDKNFEVSIPDGTNKIPFEIKFQIRGADSLNFATGANHASVEMKSNWADPSFEGAFLPVTKNITKDGFSASWSIPKIATDTNTDEQYGVSFIIPVDNYRMTQRAVKYGVLFLVLTFSAFFVFELVTNIKVHPIQYLLIGSSLVVFYLLLLSLSEFCPFWAAYLFATLLTVSLIAAYAFTINKKLAIIIKLVLLALYAYLFILLNLEYLSLLFGSFGLFVIISMIMYATRKIQWYKK</sequence>
<keyword evidence="1" id="KW-0472">Membrane</keyword>
<gene>
    <name evidence="2" type="ORF">IAA86_02740</name>
</gene>
<evidence type="ECO:0000256" key="1">
    <source>
        <dbReference type="SAM" id="Phobius"/>
    </source>
</evidence>
<feature type="transmembrane region" description="Helical" evidence="1">
    <location>
        <begin position="342"/>
        <end position="359"/>
    </location>
</feature>
<dbReference type="AlphaFoldDB" id="A0A9D1FIP2"/>
<feature type="transmembrane region" description="Helical" evidence="1">
    <location>
        <begin position="265"/>
        <end position="284"/>
    </location>
</feature>
<protein>
    <submittedName>
        <fullName evidence="2">Inner membrane CreD family protein</fullName>
    </submittedName>
</protein>
<name>A0A9D1FIP2_9BACT</name>
<feature type="transmembrane region" description="Helical" evidence="1">
    <location>
        <begin position="291"/>
        <end position="310"/>
    </location>
</feature>
<dbReference type="NCBIfam" id="NF008712">
    <property type="entry name" value="PRK11715.1-1"/>
    <property type="match status" value="1"/>
</dbReference>